<evidence type="ECO:0000256" key="1">
    <source>
        <dbReference type="SAM" id="Phobius"/>
    </source>
</evidence>
<sequence length="104" mass="12156">MTVSPDRLRQDLHHHVLPPPPAIRIKEVCDTRRMLGQRFDILRAQHDEAYAFLCPIEEKFQDTTSEFYKGAYAMYKSAKQAQRRRVRMTHFLTVLILAAPTTLT</sequence>
<comment type="caution">
    <text evidence="2">The sequence shown here is derived from an EMBL/GenBank/DDBJ whole genome shotgun (WGS) entry which is preliminary data.</text>
</comment>
<gene>
    <name evidence="2" type="ORF">NPIL_97031</name>
</gene>
<keyword evidence="1" id="KW-1133">Transmembrane helix</keyword>
<keyword evidence="1" id="KW-0812">Transmembrane</keyword>
<accession>A0A8X6PXP5</accession>
<name>A0A8X6PXP5_NEPPI</name>
<reference evidence="2" key="1">
    <citation type="submission" date="2020-08" db="EMBL/GenBank/DDBJ databases">
        <title>Multicomponent nature underlies the extraordinary mechanical properties of spider dragline silk.</title>
        <authorList>
            <person name="Kono N."/>
            <person name="Nakamura H."/>
            <person name="Mori M."/>
            <person name="Yoshida Y."/>
            <person name="Ohtoshi R."/>
            <person name="Malay A.D."/>
            <person name="Moran D.A.P."/>
            <person name="Tomita M."/>
            <person name="Numata K."/>
            <person name="Arakawa K."/>
        </authorList>
    </citation>
    <scope>NUCLEOTIDE SEQUENCE</scope>
</reference>
<dbReference type="AlphaFoldDB" id="A0A8X6PXP5"/>
<dbReference type="EMBL" id="BMAW01074338">
    <property type="protein sequence ID" value="GFT91714.1"/>
    <property type="molecule type" value="Genomic_DNA"/>
</dbReference>
<proteinExistence type="predicted"/>
<feature type="transmembrane region" description="Helical" evidence="1">
    <location>
        <begin position="86"/>
        <end position="103"/>
    </location>
</feature>
<protein>
    <submittedName>
        <fullName evidence="2">Uncharacterized protein</fullName>
    </submittedName>
</protein>
<keyword evidence="1" id="KW-0472">Membrane</keyword>
<evidence type="ECO:0000313" key="2">
    <source>
        <dbReference type="EMBL" id="GFT91714.1"/>
    </source>
</evidence>
<dbReference type="Proteomes" id="UP000887013">
    <property type="component" value="Unassembled WGS sequence"/>
</dbReference>
<organism evidence="2 3">
    <name type="scientific">Nephila pilipes</name>
    <name type="common">Giant wood spider</name>
    <name type="synonym">Nephila maculata</name>
    <dbReference type="NCBI Taxonomy" id="299642"/>
    <lineage>
        <taxon>Eukaryota</taxon>
        <taxon>Metazoa</taxon>
        <taxon>Ecdysozoa</taxon>
        <taxon>Arthropoda</taxon>
        <taxon>Chelicerata</taxon>
        <taxon>Arachnida</taxon>
        <taxon>Araneae</taxon>
        <taxon>Araneomorphae</taxon>
        <taxon>Entelegynae</taxon>
        <taxon>Araneoidea</taxon>
        <taxon>Nephilidae</taxon>
        <taxon>Nephila</taxon>
    </lineage>
</organism>
<evidence type="ECO:0000313" key="3">
    <source>
        <dbReference type="Proteomes" id="UP000887013"/>
    </source>
</evidence>
<keyword evidence="3" id="KW-1185">Reference proteome</keyword>